<evidence type="ECO:0000256" key="7">
    <source>
        <dbReference type="ARBA" id="ARBA00023167"/>
    </source>
</evidence>
<name>A0A0G1VGR0_9BACT</name>
<evidence type="ECO:0000259" key="10">
    <source>
        <dbReference type="Pfam" id="PF02882"/>
    </source>
</evidence>
<evidence type="ECO:0000256" key="5">
    <source>
        <dbReference type="ARBA" id="ARBA00022857"/>
    </source>
</evidence>
<dbReference type="PANTHER" id="PTHR48099">
    <property type="entry name" value="C-1-TETRAHYDROFOLATE SYNTHASE, CYTOPLASMIC-RELATED"/>
    <property type="match status" value="1"/>
</dbReference>
<evidence type="ECO:0000256" key="1">
    <source>
        <dbReference type="ARBA" id="ARBA00004777"/>
    </source>
</evidence>
<dbReference type="Pfam" id="PF00763">
    <property type="entry name" value="THF_DHG_CYH"/>
    <property type="match status" value="1"/>
</dbReference>
<dbReference type="Gene3D" id="3.40.50.720">
    <property type="entry name" value="NAD(P)-binding Rossmann-like Domain"/>
    <property type="match status" value="1"/>
</dbReference>
<sequence length="269" mass="28686">MLIDGKAIAAELIKELRATKKSFTGKKVLSILVGNNPASLNFLERKGRVAEELGVSFSIQKIAPEISETALIAEVKKLTEDERVIGAIVQLPIPVKNVDVQKVLDAVPYEKDIDCLGSKRSQEFFKNPLSAVIVPPAVGTVRRILSCAGIANVRGKRITVYGFGRLVGKPVAAWVEASGANVTVLRRNSTQEEITTALGNADIIVTGVGQKNLVNIEAIRPGSVVIDFGFPADIDANAAHTRGIIVTPTPGGTGPVLIAELFKNLYTLN</sequence>
<dbReference type="PATRIC" id="fig|1618655.3.peg.35"/>
<dbReference type="InterPro" id="IPR020630">
    <property type="entry name" value="THF_DH/CycHdrlase_cat_dom"/>
</dbReference>
<dbReference type="Gene3D" id="3.40.50.10860">
    <property type="entry name" value="Leucine Dehydrogenase, chain A, domain 1"/>
    <property type="match status" value="1"/>
</dbReference>
<evidence type="ECO:0000256" key="8">
    <source>
        <dbReference type="ARBA" id="ARBA00023268"/>
    </source>
</evidence>
<evidence type="ECO:0000259" key="9">
    <source>
        <dbReference type="Pfam" id="PF00763"/>
    </source>
</evidence>
<keyword evidence="5" id="KW-0521">NADP</keyword>
<dbReference type="PRINTS" id="PR00085">
    <property type="entry name" value="THFDHDRGNASE"/>
</dbReference>
<evidence type="ECO:0000256" key="4">
    <source>
        <dbReference type="ARBA" id="ARBA00022801"/>
    </source>
</evidence>
<comment type="pathway">
    <text evidence="1">One-carbon metabolism; tetrahydrofolate interconversion.</text>
</comment>
<feature type="domain" description="Tetrahydrofolate dehydrogenase/cyclohydrolase catalytic" evidence="9">
    <location>
        <begin position="3"/>
        <end position="114"/>
    </location>
</feature>
<gene>
    <name evidence="11" type="ORF">UY02_C0002G0010</name>
</gene>
<dbReference type="GO" id="GO:0009086">
    <property type="term" value="P:methionine biosynthetic process"/>
    <property type="evidence" value="ECO:0007669"/>
    <property type="project" value="UniProtKB-KW"/>
</dbReference>
<dbReference type="GO" id="GO:0035999">
    <property type="term" value="P:tetrahydrofolate interconversion"/>
    <property type="evidence" value="ECO:0007669"/>
    <property type="project" value="TreeGrafter"/>
</dbReference>
<evidence type="ECO:0000313" key="11">
    <source>
        <dbReference type="EMBL" id="KKU77388.1"/>
    </source>
</evidence>
<keyword evidence="7" id="KW-0486">Methionine biosynthesis</keyword>
<dbReference type="Proteomes" id="UP000034682">
    <property type="component" value="Unassembled WGS sequence"/>
</dbReference>
<dbReference type="GO" id="GO:0004488">
    <property type="term" value="F:methylenetetrahydrofolate dehydrogenase (NADP+) activity"/>
    <property type="evidence" value="ECO:0007669"/>
    <property type="project" value="InterPro"/>
</dbReference>
<keyword evidence="3" id="KW-0658">Purine biosynthesis</keyword>
<keyword evidence="6" id="KW-0560">Oxidoreductase</keyword>
<protein>
    <recommendedName>
        <fullName evidence="13">Methenyltetrahydrofolate cyclohydrolase</fullName>
    </recommendedName>
</protein>
<evidence type="ECO:0000256" key="3">
    <source>
        <dbReference type="ARBA" id="ARBA00022755"/>
    </source>
</evidence>
<keyword evidence="4" id="KW-0378">Hydrolase</keyword>
<dbReference type="GO" id="GO:0006164">
    <property type="term" value="P:purine nucleotide biosynthetic process"/>
    <property type="evidence" value="ECO:0007669"/>
    <property type="project" value="UniProtKB-KW"/>
</dbReference>
<dbReference type="GO" id="GO:0004477">
    <property type="term" value="F:methenyltetrahydrofolate cyclohydrolase activity"/>
    <property type="evidence" value="ECO:0007669"/>
    <property type="project" value="TreeGrafter"/>
</dbReference>
<dbReference type="AlphaFoldDB" id="A0A0G1VGR0"/>
<accession>A0A0G1VGR0</accession>
<dbReference type="InterPro" id="IPR036291">
    <property type="entry name" value="NAD(P)-bd_dom_sf"/>
</dbReference>
<feature type="domain" description="Tetrahydrofolate dehydrogenase/cyclohydrolase NAD(P)-binding" evidence="10">
    <location>
        <begin position="141"/>
        <end position="267"/>
    </location>
</feature>
<proteinExistence type="predicted"/>
<keyword evidence="8" id="KW-0511">Multifunctional enzyme</keyword>
<comment type="caution">
    <text evidence="11">The sequence shown here is derived from an EMBL/GenBank/DDBJ whole genome shotgun (WGS) entry which is preliminary data.</text>
</comment>
<keyword evidence="2" id="KW-0554">One-carbon metabolism</keyword>
<evidence type="ECO:0000256" key="6">
    <source>
        <dbReference type="ARBA" id="ARBA00023002"/>
    </source>
</evidence>
<organism evidence="11 12">
    <name type="scientific">Candidatus Giovannonibacteria bacterium GW2011_GWB1_47_6b</name>
    <dbReference type="NCBI Taxonomy" id="1618655"/>
    <lineage>
        <taxon>Bacteria</taxon>
        <taxon>Candidatus Giovannoniibacteriota</taxon>
    </lineage>
</organism>
<dbReference type="SUPFAM" id="SSF53223">
    <property type="entry name" value="Aminoacid dehydrogenase-like, N-terminal domain"/>
    <property type="match status" value="1"/>
</dbReference>
<evidence type="ECO:0000256" key="2">
    <source>
        <dbReference type="ARBA" id="ARBA00022563"/>
    </source>
</evidence>
<dbReference type="InterPro" id="IPR046346">
    <property type="entry name" value="Aminoacid_DH-like_N_sf"/>
</dbReference>
<dbReference type="SUPFAM" id="SSF51735">
    <property type="entry name" value="NAD(P)-binding Rossmann-fold domains"/>
    <property type="match status" value="1"/>
</dbReference>
<dbReference type="InterPro" id="IPR020631">
    <property type="entry name" value="THF_DH/CycHdrlase_NAD-bd_dom"/>
</dbReference>
<dbReference type="InterPro" id="IPR000672">
    <property type="entry name" value="THF_DH/CycHdrlase"/>
</dbReference>
<evidence type="ECO:0000313" key="12">
    <source>
        <dbReference type="Proteomes" id="UP000034682"/>
    </source>
</evidence>
<dbReference type="EMBL" id="LCOK01000002">
    <property type="protein sequence ID" value="KKU77388.1"/>
    <property type="molecule type" value="Genomic_DNA"/>
</dbReference>
<keyword evidence="7" id="KW-0028">Amino-acid biosynthesis</keyword>
<dbReference type="Pfam" id="PF02882">
    <property type="entry name" value="THF_DHG_CYH_C"/>
    <property type="match status" value="1"/>
</dbReference>
<evidence type="ECO:0008006" key="13">
    <source>
        <dbReference type="Google" id="ProtNLM"/>
    </source>
</evidence>
<reference evidence="11 12" key="1">
    <citation type="journal article" date="2015" name="Nature">
        <title>rRNA introns, odd ribosomes, and small enigmatic genomes across a large radiation of phyla.</title>
        <authorList>
            <person name="Brown C.T."/>
            <person name="Hug L.A."/>
            <person name="Thomas B.C."/>
            <person name="Sharon I."/>
            <person name="Castelle C.J."/>
            <person name="Singh A."/>
            <person name="Wilkins M.J."/>
            <person name="Williams K.H."/>
            <person name="Banfield J.F."/>
        </authorList>
    </citation>
    <scope>NUCLEOTIDE SEQUENCE [LARGE SCALE GENOMIC DNA]</scope>
</reference>
<dbReference type="GO" id="GO:0005829">
    <property type="term" value="C:cytosol"/>
    <property type="evidence" value="ECO:0007669"/>
    <property type="project" value="TreeGrafter"/>
</dbReference>
<dbReference type="PANTHER" id="PTHR48099:SF5">
    <property type="entry name" value="C-1-TETRAHYDROFOLATE SYNTHASE, CYTOPLASMIC"/>
    <property type="match status" value="1"/>
</dbReference>